<dbReference type="OrthoDB" id="3972349at2759"/>
<dbReference type="AlphaFoldDB" id="A0A1B7THN7"/>
<name>A0A1B7THN7_9ASCO</name>
<gene>
    <name evidence="1" type="ORF">HANVADRAFT_98503</name>
</gene>
<keyword evidence="2" id="KW-1185">Reference proteome</keyword>
<dbReference type="InterPro" id="IPR010828">
    <property type="entry name" value="Atf2/Sli1-like"/>
</dbReference>
<protein>
    <recommendedName>
        <fullName evidence="3">Alcohol acetyltransferase</fullName>
    </recommendedName>
</protein>
<dbReference type="SUPFAM" id="SSF52777">
    <property type="entry name" value="CoA-dependent acyltransferases"/>
    <property type="match status" value="1"/>
</dbReference>
<dbReference type="Gene3D" id="3.30.559.10">
    <property type="entry name" value="Chloramphenicol acetyltransferase-like domain"/>
    <property type="match status" value="1"/>
</dbReference>
<accession>A0A1B7THN7</accession>
<reference evidence="2" key="1">
    <citation type="journal article" date="2016" name="Proc. Natl. Acad. Sci. U.S.A.">
        <title>Comparative genomics of biotechnologically important yeasts.</title>
        <authorList>
            <person name="Riley R."/>
            <person name="Haridas S."/>
            <person name="Wolfe K.H."/>
            <person name="Lopes M.R."/>
            <person name="Hittinger C.T."/>
            <person name="Goeker M."/>
            <person name="Salamov A.A."/>
            <person name="Wisecaver J.H."/>
            <person name="Long T.M."/>
            <person name="Calvey C.H."/>
            <person name="Aerts A.L."/>
            <person name="Barry K.W."/>
            <person name="Choi C."/>
            <person name="Clum A."/>
            <person name="Coughlan A.Y."/>
            <person name="Deshpande S."/>
            <person name="Douglass A.P."/>
            <person name="Hanson S.J."/>
            <person name="Klenk H.-P."/>
            <person name="LaButti K.M."/>
            <person name="Lapidus A."/>
            <person name="Lindquist E.A."/>
            <person name="Lipzen A.M."/>
            <person name="Meier-Kolthoff J.P."/>
            <person name="Ohm R.A."/>
            <person name="Otillar R.P."/>
            <person name="Pangilinan J.L."/>
            <person name="Peng Y."/>
            <person name="Rokas A."/>
            <person name="Rosa C.A."/>
            <person name="Scheuner C."/>
            <person name="Sibirny A.A."/>
            <person name="Slot J.C."/>
            <person name="Stielow J.B."/>
            <person name="Sun H."/>
            <person name="Kurtzman C.P."/>
            <person name="Blackwell M."/>
            <person name="Grigoriev I.V."/>
            <person name="Jeffries T.W."/>
        </authorList>
    </citation>
    <scope>NUCLEOTIDE SEQUENCE [LARGE SCALE GENOMIC DNA]</scope>
    <source>
        <strain evidence="2">NRRL Y-1626</strain>
    </source>
</reference>
<dbReference type="Pfam" id="PF07247">
    <property type="entry name" value="AATase"/>
    <property type="match status" value="1"/>
</dbReference>
<comment type="caution">
    <text evidence="1">The sequence shown here is derived from an EMBL/GenBank/DDBJ whole genome shotgun (WGS) entry which is preliminary data.</text>
</comment>
<evidence type="ECO:0008006" key="3">
    <source>
        <dbReference type="Google" id="ProtNLM"/>
    </source>
</evidence>
<sequence length="459" mass="53056">MTNEKLGFVPLTPFQEHFFFREMYEFSSKIYITVQLDKKLELNPDEFKQKIVLNLLAKEPLLRARIYYVDSKPFMKVHPLSDFTPELIDGLLEETDLDMDSKKFTQKYVASKPFEVNESLDSMDKPNWNFVVNYKQNFIAFVYSHVLFDGISGVSVVNSCLSFLNEDSFVDQGKENISWNNSTGVFNPYPENKELYTRPLNLQYDEPETSLFDVSSIKVKPNACVEGASLFAFQDKKAVSNLIKECKEHDVSFNSYMVSMLAISAYDGKDVKCKFAMPIDLRGRLKINDDVFVPKSTLGLLLTFIVNITPTITFKETVNGSKEQWEFVQKIHTLIQKAIPISVEDLREVGNNYLIDQEKFWREKSERSKLTTDGGAELPSFTFVLSNLSLNFKYDESKKYNVIRSIFSQAKRPPDFFSCSMISTSEGFSISDAYYEDEPKTMENCFKRFENIMQEKRTI</sequence>
<evidence type="ECO:0000313" key="2">
    <source>
        <dbReference type="Proteomes" id="UP000092321"/>
    </source>
</evidence>
<dbReference type="GO" id="GO:0008080">
    <property type="term" value="F:N-acetyltransferase activity"/>
    <property type="evidence" value="ECO:0007669"/>
    <property type="project" value="TreeGrafter"/>
</dbReference>
<proteinExistence type="predicted"/>
<dbReference type="InterPro" id="IPR023213">
    <property type="entry name" value="CAT-like_dom_sf"/>
</dbReference>
<organism evidence="1 2">
    <name type="scientific">Hanseniaspora valbyensis NRRL Y-1626</name>
    <dbReference type="NCBI Taxonomy" id="766949"/>
    <lineage>
        <taxon>Eukaryota</taxon>
        <taxon>Fungi</taxon>
        <taxon>Dikarya</taxon>
        <taxon>Ascomycota</taxon>
        <taxon>Saccharomycotina</taxon>
        <taxon>Saccharomycetes</taxon>
        <taxon>Saccharomycodales</taxon>
        <taxon>Saccharomycodaceae</taxon>
        <taxon>Hanseniaspora</taxon>
    </lineage>
</organism>
<dbReference type="PANTHER" id="PTHR28037">
    <property type="entry name" value="ALCOHOL O-ACETYLTRANSFERASE 1-RELATED"/>
    <property type="match status" value="1"/>
</dbReference>
<dbReference type="EMBL" id="LXPE01000004">
    <property type="protein sequence ID" value="OBA28257.1"/>
    <property type="molecule type" value="Genomic_DNA"/>
</dbReference>
<dbReference type="Proteomes" id="UP000092321">
    <property type="component" value="Unassembled WGS sequence"/>
</dbReference>
<dbReference type="InterPro" id="IPR052058">
    <property type="entry name" value="Alcohol_O-acetyltransferase"/>
</dbReference>
<evidence type="ECO:0000313" key="1">
    <source>
        <dbReference type="EMBL" id="OBA28257.1"/>
    </source>
</evidence>
<dbReference type="PANTHER" id="PTHR28037:SF2">
    <property type="entry name" value="ACR018CP"/>
    <property type="match status" value="1"/>
</dbReference>